<dbReference type="InterPro" id="IPR036291">
    <property type="entry name" value="NAD(P)-bd_dom_sf"/>
</dbReference>
<dbReference type="GO" id="GO:0003978">
    <property type="term" value="F:UDP-glucose 4-epimerase activity"/>
    <property type="evidence" value="ECO:0007669"/>
    <property type="project" value="UniProtKB-EC"/>
</dbReference>
<evidence type="ECO:0000259" key="3">
    <source>
        <dbReference type="Pfam" id="PF01370"/>
    </source>
</evidence>
<dbReference type="AlphaFoldDB" id="A0A7W3IUY3"/>
<dbReference type="Proteomes" id="UP000523079">
    <property type="component" value="Unassembled WGS sequence"/>
</dbReference>
<proteinExistence type="inferred from homology"/>
<feature type="compositionally biased region" description="Low complexity" evidence="2">
    <location>
        <begin position="7"/>
        <end position="19"/>
    </location>
</feature>
<gene>
    <name evidence="4" type="ORF">FHX74_003305</name>
</gene>
<comment type="caution">
    <text evidence="4">The sequence shown here is derived from an EMBL/GenBank/DDBJ whole genome shotgun (WGS) entry which is preliminary data.</text>
</comment>
<dbReference type="PANTHER" id="PTHR43000">
    <property type="entry name" value="DTDP-D-GLUCOSE 4,6-DEHYDRATASE-RELATED"/>
    <property type="match status" value="1"/>
</dbReference>
<accession>A0A7W3IUY3</accession>
<sequence>MTGAVRPTDPVPTGDVPTGAHATAQHDHHDDRSGGADGPAHVLLTGGSGFIGREVLARLRKRGDRVTVLDLAPVPAPFDEDPGVDRIAGDLTTDEPYRVLEERLDRDPEPPTAIVHLAAVTSVLGSKERPEATFRLNVACTQRLLELARTRGIAVFVLASTNAVTGDVGTRVIDTEIAPTPLTPYGATKAAAEMLVLGYAGSYDLAGAALRFTNVYGPGMAAKDSFVPRMMRAALSGDTVKVYGTGRQSRDLVHVSDAAAGVLAAIDRRFTGRAVIGSGESVTVLELVDRVRAVTGRPLPAEHVPAPKGEMPAVRVDVRRSLTDLGWAPRVGLDEGLAGVWRDFRGAAADG</sequence>
<evidence type="ECO:0000313" key="5">
    <source>
        <dbReference type="Proteomes" id="UP000523079"/>
    </source>
</evidence>
<evidence type="ECO:0000256" key="1">
    <source>
        <dbReference type="ARBA" id="ARBA00007637"/>
    </source>
</evidence>
<dbReference type="Gene3D" id="3.40.50.720">
    <property type="entry name" value="NAD(P)-binding Rossmann-like Domain"/>
    <property type="match status" value="1"/>
</dbReference>
<feature type="region of interest" description="Disordered" evidence="2">
    <location>
        <begin position="1"/>
        <end position="41"/>
    </location>
</feature>
<evidence type="ECO:0000256" key="2">
    <source>
        <dbReference type="SAM" id="MobiDB-lite"/>
    </source>
</evidence>
<keyword evidence="4" id="KW-0413">Isomerase</keyword>
<dbReference type="EMBL" id="JACGWT010000005">
    <property type="protein sequence ID" value="MBA8795669.1"/>
    <property type="molecule type" value="Genomic_DNA"/>
</dbReference>
<feature type="compositionally biased region" description="Basic and acidic residues" evidence="2">
    <location>
        <begin position="24"/>
        <end position="34"/>
    </location>
</feature>
<dbReference type="PROSITE" id="PS00061">
    <property type="entry name" value="ADH_SHORT"/>
    <property type="match status" value="1"/>
</dbReference>
<protein>
    <submittedName>
        <fullName evidence="4">UDP-glucose 4-epimerase</fullName>
        <ecNumber evidence="4">5.1.3.2</ecNumber>
    </submittedName>
</protein>
<keyword evidence="5" id="KW-1185">Reference proteome</keyword>
<name>A0A7W3IUY3_9ACTN</name>
<dbReference type="Pfam" id="PF01370">
    <property type="entry name" value="Epimerase"/>
    <property type="match status" value="1"/>
</dbReference>
<dbReference type="EC" id="5.1.3.2" evidence="4"/>
<organism evidence="4 5">
    <name type="scientific">Microlunatus kandeliicorticis</name>
    <dbReference type="NCBI Taxonomy" id="1759536"/>
    <lineage>
        <taxon>Bacteria</taxon>
        <taxon>Bacillati</taxon>
        <taxon>Actinomycetota</taxon>
        <taxon>Actinomycetes</taxon>
        <taxon>Propionibacteriales</taxon>
        <taxon>Propionibacteriaceae</taxon>
        <taxon>Microlunatus</taxon>
    </lineage>
</organism>
<comment type="similarity">
    <text evidence="1">Belongs to the NAD(P)-dependent epimerase/dehydratase family.</text>
</comment>
<dbReference type="InterPro" id="IPR020904">
    <property type="entry name" value="Sc_DH/Rdtase_CS"/>
</dbReference>
<reference evidence="4 5" key="1">
    <citation type="submission" date="2020-07" db="EMBL/GenBank/DDBJ databases">
        <title>Sequencing the genomes of 1000 actinobacteria strains.</title>
        <authorList>
            <person name="Klenk H.-P."/>
        </authorList>
    </citation>
    <scope>NUCLEOTIDE SEQUENCE [LARGE SCALE GENOMIC DNA]</scope>
    <source>
        <strain evidence="4 5">DSM 100723</strain>
    </source>
</reference>
<dbReference type="InterPro" id="IPR001509">
    <property type="entry name" value="Epimerase_deHydtase"/>
</dbReference>
<dbReference type="SUPFAM" id="SSF51735">
    <property type="entry name" value="NAD(P)-binding Rossmann-fold domains"/>
    <property type="match status" value="1"/>
</dbReference>
<feature type="domain" description="NAD-dependent epimerase/dehydratase" evidence="3">
    <location>
        <begin position="42"/>
        <end position="270"/>
    </location>
</feature>
<dbReference type="RefSeq" id="WP_182561258.1">
    <property type="nucleotide sequence ID" value="NZ_JACGWT010000005.1"/>
</dbReference>
<evidence type="ECO:0000313" key="4">
    <source>
        <dbReference type="EMBL" id="MBA8795669.1"/>
    </source>
</evidence>